<evidence type="ECO:0000313" key="3">
    <source>
        <dbReference type="EMBL" id="GAA5484553.1"/>
    </source>
</evidence>
<sequence length="219" mass="23793">MTAQVEGVPPPVTTVPTVEKTVTETIDSEGRRTVVEEVTETIPGPGVVPPPVVLDPVVVERQLTMEPRIIEAPTEPAGEPLPPDARVYNLETNTVIVKGREHPFVTLPVLFEKETARLLDAESRATLDITAAAILNVLQASPSAVFDIEGHTSTDGDTDFNLKLSGDRAQRVLDELTTRYRVPGSALTAHGYGESFPNHPNGNESDMMLDRRVLVVRTQ</sequence>
<organism evidence="3 4">
    <name type="scientific">Haloferula sargassicola</name>
    <dbReference type="NCBI Taxonomy" id="490096"/>
    <lineage>
        <taxon>Bacteria</taxon>
        <taxon>Pseudomonadati</taxon>
        <taxon>Verrucomicrobiota</taxon>
        <taxon>Verrucomicrobiia</taxon>
        <taxon>Verrucomicrobiales</taxon>
        <taxon>Verrucomicrobiaceae</taxon>
        <taxon>Haloferula</taxon>
    </lineage>
</organism>
<dbReference type="CDD" id="cd07185">
    <property type="entry name" value="OmpA_C-like"/>
    <property type="match status" value="1"/>
</dbReference>
<evidence type="ECO:0000259" key="2">
    <source>
        <dbReference type="PROSITE" id="PS51123"/>
    </source>
</evidence>
<evidence type="ECO:0000256" key="1">
    <source>
        <dbReference type="PROSITE-ProRule" id="PRU00473"/>
    </source>
</evidence>
<evidence type="ECO:0000313" key="4">
    <source>
        <dbReference type="Proteomes" id="UP001476282"/>
    </source>
</evidence>
<comment type="caution">
    <text evidence="3">The sequence shown here is derived from an EMBL/GenBank/DDBJ whole genome shotgun (WGS) entry which is preliminary data.</text>
</comment>
<dbReference type="EMBL" id="BAABRI010000028">
    <property type="protein sequence ID" value="GAA5484553.1"/>
    <property type="molecule type" value="Genomic_DNA"/>
</dbReference>
<dbReference type="InterPro" id="IPR006665">
    <property type="entry name" value="OmpA-like"/>
</dbReference>
<dbReference type="Pfam" id="PF00691">
    <property type="entry name" value="OmpA"/>
    <property type="match status" value="1"/>
</dbReference>
<dbReference type="InterPro" id="IPR050330">
    <property type="entry name" value="Bact_OuterMem_StrucFunc"/>
</dbReference>
<proteinExistence type="predicted"/>
<keyword evidence="4" id="KW-1185">Reference proteome</keyword>
<accession>A0ABP9USP2</accession>
<dbReference type="Gene3D" id="3.30.1330.60">
    <property type="entry name" value="OmpA-like domain"/>
    <property type="match status" value="1"/>
</dbReference>
<dbReference type="InterPro" id="IPR036737">
    <property type="entry name" value="OmpA-like_sf"/>
</dbReference>
<reference evidence="3 4" key="1">
    <citation type="submission" date="2024-02" db="EMBL/GenBank/DDBJ databases">
        <title>Haloferula sargassicola NBRC 104335.</title>
        <authorList>
            <person name="Ichikawa N."/>
            <person name="Katano-Makiyama Y."/>
            <person name="Hidaka K."/>
        </authorList>
    </citation>
    <scope>NUCLEOTIDE SEQUENCE [LARGE SCALE GENOMIC DNA]</scope>
    <source>
        <strain evidence="3 4">NBRC 104335</strain>
    </source>
</reference>
<gene>
    <name evidence="3" type="ORF">Hsar01_03797</name>
</gene>
<dbReference type="SUPFAM" id="SSF103088">
    <property type="entry name" value="OmpA-like"/>
    <property type="match status" value="1"/>
</dbReference>
<dbReference type="Proteomes" id="UP001476282">
    <property type="component" value="Unassembled WGS sequence"/>
</dbReference>
<feature type="domain" description="OmpA-like" evidence="2">
    <location>
        <begin position="98"/>
        <end position="219"/>
    </location>
</feature>
<protein>
    <recommendedName>
        <fullName evidence="2">OmpA-like domain-containing protein</fullName>
    </recommendedName>
</protein>
<keyword evidence="1" id="KW-0472">Membrane</keyword>
<dbReference type="PANTHER" id="PTHR30329:SF21">
    <property type="entry name" value="LIPOPROTEIN YIAD-RELATED"/>
    <property type="match status" value="1"/>
</dbReference>
<dbReference type="PROSITE" id="PS51123">
    <property type="entry name" value="OMPA_2"/>
    <property type="match status" value="1"/>
</dbReference>
<name>A0ABP9USP2_9BACT</name>
<dbReference type="PANTHER" id="PTHR30329">
    <property type="entry name" value="STATOR ELEMENT OF FLAGELLAR MOTOR COMPLEX"/>
    <property type="match status" value="1"/>
</dbReference>